<reference evidence="7" key="2">
    <citation type="submission" date="2025-09" db="UniProtKB">
        <authorList>
            <consortium name="Ensembl"/>
        </authorList>
    </citation>
    <scope>IDENTIFICATION</scope>
</reference>
<dbReference type="InterPro" id="IPR036179">
    <property type="entry name" value="Ig-like_dom_sf"/>
</dbReference>
<feature type="chain" id="PRO_5034909576" description="Ig-like domain-containing protein" evidence="5">
    <location>
        <begin position="29"/>
        <end position="455"/>
    </location>
</feature>
<sequence>MVTLGARGAGTVWLRGLLFLLLFLTAAGDPLTIYTESFSSAVLGSAVLLKCRFNIGGAINLTTLQVQWYFSEQLLAQYNQGKGTFTPRMSISEQELRIGNASLGMEKVKLSDQGLYSCVVRYGMEQQQSKTTLHVFAAPRLTIPWQSAVTDTMSSFLCRIWGFYPEDITVEWLRDGRVLTDAIRSVPQKNLDGTFNVTAIYMFTPTDSDSGSVFSCHVSHSALAQPLQEGFALDVAGACTTPVLMIITVVCVALLLVTVAALAFYCWRRRKTPKGHYNAMEEMPPEDPARSRDNMHGEERAMMGNEGDSEVAEAHEVQSLLTTEVPEESRTQEQEDRAQVTGSAGSKVCEFQDGGEAVTAGPGIGAPEPHRDSSANTEAEPIRPRMAGDGTGDKASAGLAGEKEGDAASNFTAVVTVESAAETVPTTTTQEEDEPEESGGNSKCMWNNVEEKRLM</sequence>
<evidence type="ECO:0000256" key="4">
    <source>
        <dbReference type="SAM" id="Phobius"/>
    </source>
</evidence>
<dbReference type="SMART" id="SM00409">
    <property type="entry name" value="IG"/>
    <property type="match status" value="1"/>
</dbReference>
<dbReference type="AlphaFoldDB" id="A0A8C8S978"/>
<evidence type="ECO:0000256" key="5">
    <source>
        <dbReference type="SAM" id="SignalP"/>
    </source>
</evidence>
<feature type="region of interest" description="Disordered" evidence="3">
    <location>
        <begin position="322"/>
        <end position="455"/>
    </location>
</feature>
<reference evidence="7" key="1">
    <citation type="submission" date="2025-08" db="UniProtKB">
        <authorList>
            <consortium name="Ensembl"/>
        </authorList>
    </citation>
    <scope>IDENTIFICATION</scope>
</reference>
<dbReference type="InterPro" id="IPR003006">
    <property type="entry name" value="Ig/MHC_CS"/>
</dbReference>
<evidence type="ECO:0000256" key="2">
    <source>
        <dbReference type="ARBA" id="ARBA00023180"/>
    </source>
</evidence>
<organism evidence="7 8">
    <name type="scientific">Pelusios castaneus</name>
    <name type="common">West African mud turtle</name>
    <dbReference type="NCBI Taxonomy" id="367368"/>
    <lineage>
        <taxon>Eukaryota</taxon>
        <taxon>Metazoa</taxon>
        <taxon>Chordata</taxon>
        <taxon>Craniata</taxon>
        <taxon>Vertebrata</taxon>
        <taxon>Euteleostomi</taxon>
        <taxon>Archelosauria</taxon>
        <taxon>Testudinata</taxon>
        <taxon>Testudines</taxon>
        <taxon>Pleurodira</taxon>
        <taxon>Pelomedusidae</taxon>
        <taxon>Pelusios</taxon>
    </lineage>
</organism>
<feature type="compositionally biased region" description="Basic and acidic residues" evidence="3">
    <location>
        <begin position="327"/>
        <end position="338"/>
    </location>
</feature>
<proteinExistence type="predicted"/>
<feature type="compositionally biased region" description="Low complexity" evidence="3">
    <location>
        <begin position="412"/>
        <end position="429"/>
    </location>
</feature>
<dbReference type="Gene3D" id="2.60.40.10">
    <property type="entry name" value="Immunoglobulins"/>
    <property type="match status" value="2"/>
</dbReference>
<dbReference type="InterPro" id="IPR013783">
    <property type="entry name" value="Ig-like_fold"/>
</dbReference>
<dbReference type="CDD" id="cd00098">
    <property type="entry name" value="IgC1"/>
    <property type="match status" value="1"/>
</dbReference>
<dbReference type="PANTHER" id="PTHR19971">
    <property type="entry name" value="SIGNAL-REGULATORY PROTEIN BETA"/>
    <property type="match status" value="1"/>
</dbReference>
<feature type="signal peptide" evidence="5">
    <location>
        <begin position="1"/>
        <end position="28"/>
    </location>
</feature>
<dbReference type="InterPro" id="IPR051755">
    <property type="entry name" value="Ig-like_CS_Receptor"/>
</dbReference>
<keyword evidence="8" id="KW-1185">Reference proteome</keyword>
<keyword evidence="5" id="KW-0732">Signal</keyword>
<keyword evidence="4" id="KW-0812">Transmembrane</keyword>
<evidence type="ECO:0000256" key="3">
    <source>
        <dbReference type="SAM" id="MobiDB-lite"/>
    </source>
</evidence>
<dbReference type="InterPro" id="IPR003597">
    <property type="entry name" value="Ig_C1-set"/>
</dbReference>
<name>A0A8C8S978_9SAUR</name>
<dbReference type="PROSITE" id="PS50835">
    <property type="entry name" value="IG_LIKE"/>
    <property type="match status" value="2"/>
</dbReference>
<evidence type="ECO:0000313" key="7">
    <source>
        <dbReference type="Ensembl" id="ENSPCEP00000017056.1"/>
    </source>
</evidence>
<feature type="domain" description="Ig-like" evidence="6">
    <location>
        <begin position="30"/>
        <end position="134"/>
    </location>
</feature>
<keyword evidence="1" id="KW-1015">Disulfide bond</keyword>
<dbReference type="Proteomes" id="UP000694393">
    <property type="component" value="Unplaced"/>
</dbReference>
<dbReference type="InterPro" id="IPR013106">
    <property type="entry name" value="Ig_V-set"/>
</dbReference>
<dbReference type="Pfam" id="PF07686">
    <property type="entry name" value="V-set"/>
    <property type="match status" value="1"/>
</dbReference>
<dbReference type="InterPro" id="IPR003599">
    <property type="entry name" value="Ig_sub"/>
</dbReference>
<dbReference type="SMART" id="SM00407">
    <property type="entry name" value="IGc1"/>
    <property type="match status" value="1"/>
</dbReference>
<accession>A0A8C8S978</accession>
<protein>
    <recommendedName>
        <fullName evidence="6">Ig-like domain-containing protein</fullName>
    </recommendedName>
</protein>
<dbReference type="SUPFAM" id="SSF48726">
    <property type="entry name" value="Immunoglobulin"/>
    <property type="match status" value="2"/>
</dbReference>
<dbReference type="PROSITE" id="PS00290">
    <property type="entry name" value="IG_MHC"/>
    <property type="match status" value="1"/>
</dbReference>
<dbReference type="InterPro" id="IPR007110">
    <property type="entry name" value="Ig-like_dom"/>
</dbReference>
<feature type="domain" description="Ig-like" evidence="6">
    <location>
        <begin position="139"/>
        <end position="232"/>
    </location>
</feature>
<dbReference type="Pfam" id="PF07654">
    <property type="entry name" value="C1-set"/>
    <property type="match status" value="1"/>
</dbReference>
<evidence type="ECO:0000313" key="8">
    <source>
        <dbReference type="Proteomes" id="UP000694393"/>
    </source>
</evidence>
<keyword evidence="4" id="KW-0472">Membrane</keyword>
<feature type="transmembrane region" description="Helical" evidence="4">
    <location>
        <begin position="243"/>
        <end position="267"/>
    </location>
</feature>
<keyword evidence="4" id="KW-1133">Transmembrane helix</keyword>
<evidence type="ECO:0000259" key="6">
    <source>
        <dbReference type="PROSITE" id="PS50835"/>
    </source>
</evidence>
<dbReference type="Ensembl" id="ENSPCET00000017656.1">
    <property type="protein sequence ID" value="ENSPCEP00000017056.1"/>
    <property type="gene ID" value="ENSPCEG00000013409.1"/>
</dbReference>
<evidence type="ECO:0000256" key="1">
    <source>
        <dbReference type="ARBA" id="ARBA00023157"/>
    </source>
</evidence>
<keyword evidence="2" id="KW-0325">Glycoprotein</keyword>